<comment type="caution">
    <text evidence="1">The sequence shown here is derived from an EMBL/GenBank/DDBJ whole genome shotgun (WGS) entry which is preliminary data.</text>
</comment>
<keyword evidence="2" id="KW-1185">Reference proteome</keyword>
<dbReference type="CDD" id="cd00586">
    <property type="entry name" value="4HBT"/>
    <property type="match status" value="1"/>
</dbReference>
<dbReference type="InterPro" id="IPR029069">
    <property type="entry name" value="HotDog_dom_sf"/>
</dbReference>
<name>A0A9X2CQW1_9FLAO</name>
<dbReference type="SUPFAM" id="SSF54637">
    <property type="entry name" value="Thioesterase/thiol ester dehydrase-isomerase"/>
    <property type="match status" value="1"/>
</dbReference>
<dbReference type="RefSeq" id="WP_249603186.1">
    <property type="nucleotide sequence ID" value="NZ_JAKHSK010000042.1"/>
</dbReference>
<sequence length="65" mass="7821">MENFKLQLKLRIDWSDLDMYRHVNNLSFMRFMQSGRVNLWEATGLHKMYAEKHKGAMLVSTHCDF</sequence>
<dbReference type="AlphaFoldDB" id="A0A9X2CQW1"/>
<proteinExistence type="predicted"/>
<accession>A0A9X2CQW1</accession>
<dbReference type="Proteomes" id="UP001139521">
    <property type="component" value="Unassembled WGS sequence"/>
</dbReference>
<dbReference type="EMBL" id="JAKHSK010000042">
    <property type="protein sequence ID" value="MCL6220488.1"/>
    <property type="molecule type" value="Genomic_DNA"/>
</dbReference>
<evidence type="ECO:0000313" key="1">
    <source>
        <dbReference type="EMBL" id="MCL6220488.1"/>
    </source>
</evidence>
<dbReference type="Gene3D" id="3.10.129.10">
    <property type="entry name" value="Hotdog Thioesterase"/>
    <property type="match status" value="1"/>
</dbReference>
<protein>
    <submittedName>
        <fullName evidence="1">Acyl-CoA thioesterase</fullName>
    </submittedName>
</protein>
<dbReference type="Pfam" id="PF13279">
    <property type="entry name" value="4HBT_2"/>
    <property type="match status" value="1"/>
</dbReference>
<reference evidence="1" key="1">
    <citation type="submission" date="2022-01" db="EMBL/GenBank/DDBJ databases">
        <title>Genome sequencing of Zunongwangia sp. M21534 genome.</title>
        <authorList>
            <person name="Chen Y."/>
            <person name="Dong C."/>
            <person name="Shao Z."/>
        </authorList>
    </citation>
    <scope>NUCLEOTIDE SEQUENCE</scope>
    <source>
        <strain evidence="1">MCCC M21534</strain>
    </source>
</reference>
<organism evidence="1 2">
    <name type="scientific">Zunongwangia pacifica</name>
    <dbReference type="NCBI Taxonomy" id="2911062"/>
    <lineage>
        <taxon>Bacteria</taxon>
        <taxon>Pseudomonadati</taxon>
        <taxon>Bacteroidota</taxon>
        <taxon>Flavobacteriia</taxon>
        <taxon>Flavobacteriales</taxon>
        <taxon>Flavobacteriaceae</taxon>
        <taxon>Zunongwangia</taxon>
    </lineage>
</organism>
<gene>
    <name evidence="1" type="ORF">L1967_19530</name>
</gene>
<evidence type="ECO:0000313" key="2">
    <source>
        <dbReference type="Proteomes" id="UP001139521"/>
    </source>
</evidence>